<keyword evidence="9" id="KW-0539">Nucleus</keyword>
<dbReference type="EC" id="2.3.1.48" evidence="2 9"/>
<evidence type="ECO:0000313" key="14">
    <source>
        <dbReference type="Proteomes" id="UP000827892"/>
    </source>
</evidence>
<dbReference type="SUPFAM" id="SSF55729">
    <property type="entry name" value="Acyl-CoA N-acyltransferases (Nat)"/>
    <property type="match status" value="1"/>
</dbReference>
<feature type="active site" description="Proton donor/acceptor" evidence="8">
    <location>
        <position position="991"/>
    </location>
</feature>
<evidence type="ECO:0000256" key="11">
    <source>
        <dbReference type="SAM" id="SignalP"/>
    </source>
</evidence>
<feature type="region of interest" description="Disordered" evidence="10">
    <location>
        <begin position="492"/>
        <end position="576"/>
    </location>
</feature>
<organism evidence="13 14">
    <name type="scientific">Caenorhabditis briggsae</name>
    <dbReference type="NCBI Taxonomy" id="6238"/>
    <lineage>
        <taxon>Eukaryota</taxon>
        <taxon>Metazoa</taxon>
        <taxon>Ecdysozoa</taxon>
        <taxon>Nematoda</taxon>
        <taxon>Chromadorea</taxon>
        <taxon>Rhabditida</taxon>
        <taxon>Rhabditina</taxon>
        <taxon>Rhabditomorpha</taxon>
        <taxon>Rhabditoidea</taxon>
        <taxon>Rhabditidae</taxon>
        <taxon>Peloderinae</taxon>
        <taxon>Caenorhabditis</taxon>
    </lineage>
</organism>
<accession>A0AAE9IXR5</accession>
<dbReference type="Gene3D" id="3.30.60.60">
    <property type="entry name" value="N-acetyl transferase-like"/>
    <property type="match status" value="1"/>
</dbReference>
<comment type="catalytic activity">
    <reaction evidence="9">
        <text>L-lysyl-[protein] + acetyl-CoA = N(6)-acetyl-L-lysyl-[protein] + CoA + H(+)</text>
        <dbReference type="Rhea" id="RHEA:45948"/>
        <dbReference type="Rhea" id="RHEA-COMP:9752"/>
        <dbReference type="Rhea" id="RHEA-COMP:10731"/>
        <dbReference type="ChEBI" id="CHEBI:15378"/>
        <dbReference type="ChEBI" id="CHEBI:29969"/>
        <dbReference type="ChEBI" id="CHEBI:57287"/>
        <dbReference type="ChEBI" id="CHEBI:57288"/>
        <dbReference type="ChEBI" id="CHEBI:61930"/>
        <dbReference type="EC" id="2.3.1.48"/>
    </reaction>
</comment>
<feature type="compositionally biased region" description="Basic and acidic residues" evidence="10">
    <location>
        <begin position="522"/>
        <end position="533"/>
    </location>
</feature>
<keyword evidence="6" id="KW-0862">Zinc</keyword>
<evidence type="ECO:0000256" key="6">
    <source>
        <dbReference type="ARBA" id="ARBA00022833"/>
    </source>
</evidence>
<sequence length="1103" mass="124751">MIFLTVDFTSCLTMHRFFLLLFFTSNVFYSEAIRCRSCYSYNGQACVNAPDCESDVCLYEQLNAANGITHVLRTCYTKGKAYMFDDGVTMSNLNQCVTRTTRQGQYYVSLCTSQDMCNNDCRTEQQPIQPTLPPVNPPVPLGSVTCYDCVSTDGTDCQTSTCQGAYCLYERRLTNNQMYLRKLCLVEPVIQLDDETTVTNVDICEVRNTVSSRYFVKICNDLNLCNNYCNPGQSPPLPQRQPLVRCYDCEASNADCFTGSCEGNFCIFERQIRSGTSKTYFRKSCSSLPYAQYPDGSYTGVPNVCSTKVINDVEYNVKVCNTGNMCNSQCSLDSSAVTCTQCSAINSDDCSGGTCQGRFCIFVRSKSQLDPTKTTVKKSCATTSILSFPDNTPYTDVNHCQYKTLGSVQTVLKACNTTFCNTACSDVPLPTPSPQNSAAPPPTPPTFPDFFPWFFLSPEFAGSRRSLNGSSFSHLCFHKSIKMGKETPTLSKAKYKEANVSTSSPLKYSARQTPAPSSSQRNNERKRNQDETPSRGGLSIKRNRFEADGSSRRSRSVRAEQGTSQVKEEENTRGRRFLKHGEAAIPQCTMCKEEQKPEDEPLMECTCCKSKYHINKCLRYKDEIEASIRKSRRLICPRCIHCSACEEFIGDPENLECSQCCHAWHGSCAPKGHFLTNDFDSTWFCASCCRKRNIRILDSPEPTKPSRRKIKGYKPEKPISDIDFAIDINVDELAELQDKRDQISNLLAYEAGFSSEQPPNLEESKNKRKRKLDEDDFCYTGLKKNQPVPKVARIDKESFEQTKKDAYPKELETSEISGGQIIHFGTGKACKAVYKSAYEEPLQSASDLYFCKFCIYTTHHKQDLIAHWENCTARHPPGDEIYRDEDIAFFEVDGAVRTKYCQDLCLLAKLFISSKTLYAEVETFIFYVLCEITTEGYVIVGYFSKEKNPSKNNNLSCLLVLPMVQKMGYGRLLIDMSYELSRLELKVGHPEHPLSDLGILAYRGYWRSSLLCYLRQHRKQDRISIRDISLATRMTPSDIVNQLLLDNIIALKGDNYTIKLGKRAFKFPISQCRRKCIDPLKLFWTPKPPTEPLDPNKLNSYAK</sequence>
<dbReference type="Gene3D" id="3.30.40.10">
    <property type="entry name" value="Zinc/RING finger domain, C3HC4 (zinc finger)"/>
    <property type="match status" value="1"/>
</dbReference>
<dbReference type="GO" id="GO:0006355">
    <property type="term" value="P:regulation of DNA-templated transcription"/>
    <property type="evidence" value="ECO:0007669"/>
    <property type="project" value="InterPro"/>
</dbReference>
<feature type="compositionally biased region" description="Polar residues" evidence="10">
    <location>
        <begin position="499"/>
        <end position="521"/>
    </location>
</feature>
<feature type="signal peptide" evidence="11">
    <location>
        <begin position="1"/>
        <end position="32"/>
    </location>
</feature>
<keyword evidence="5" id="KW-0863">Zinc-finger</keyword>
<gene>
    <name evidence="13" type="ORF">L3Y34_014601</name>
</gene>
<evidence type="ECO:0000256" key="4">
    <source>
        <dbReference type="ARBA" id="ARBA00022723"/>
    </source>
</evidence>
<dbReference type="GO" id="GO:0005634">
    <property type="term" value="C:nucleus"/>
    <property type="evidence" value="ECO:0007669"/>
    <property type="project" value="UniProtKB-SubCell"/>
</dbReference>
<keyword evidence="3" id="KW-0808">Transferase</keyword>
<evidence type="ECO:0000313" key="13">
    <source>
        <dbReference type="EMBL" id="ULU10420.1"/>
    </source>
</evidence>
<evidence type="ECO:0000256" key="3">
    <source>
        <dbReference type="ARBA" id="ARBA00022679"/>
    </source>
</evidence>
<evidence type="ECO:0000256" key="5">
    <source>
        <dbReference type="ARBA" id="ARBA00022771"/>
    </source>
</evidence>
<proteinExistence type="inferred from homology"/>
<reference evidence="13 14" key="1">
    <citation type="submission" date="2022-05" db="EMBL/GenBank/DDBJ databases">
        <title>Chromosome-level reference genomes for two strains of Caenorhabditis briggsae: an improved platform for comparative genomics.</title>
        <authorList>
            <person name="Stevens L."/>
            <person name="Andersen E.C."/>
        </authorList>
    </citation>
    <scope>NUCLEOTIDE SEQUENCE [LARGE SCALE GENOMIC DNA]</scope>
    <source>
        <strain evidence="13">QX1410_ONT</strain>
        <tissue evidence="13">Whole-organism</tissue>
    </source>
</reference>
<dbReference type="PANTHER" id="PTHR10615:SF161">
    <property type="entry name" value="HISTONE ACETYLTRANSFERASE KAT7"/>
    <property type="match status" value="1"/>
</dbReference>
<dbReference type="InterPro" id="IPR013083">
    <property type="entry name" value="Znf_RING/FYVE/PHD"/>
</dbReference>
<evidence type="ECO:0000256" key="1">
    <source>
        <dbReference type="ARBA" id="ARBA00010107"/>
    </source>
</evidence>
<dbReference type="GO" id="GO:0004402">
    <property type="term" value="F:histone acetyltransferase activity"/>
    <property type="evidence" value="ECO:0007669"/>
    <property type="project" value="InterPro"/>
</dbReference>
<keyword evidence="11" id="KW-0732">Signal</keyword>
<evidence type="ECO:0000256" key="10">
    <source>
        <dbReference type="SAM" id="MobiDB-lite"/>
    </source>
</evidence>
<dbReference type="SMART" id="SM00249">
    <property type="entry name" value="PHD"/>
    <property type="match status" value="2"/>
</dbReference>
<dbReference type="PROSITE" id="PS51726">
    <property type="entry name" value="MYST_HAT"/>
    <property type="match status" value="1"/>
</dbReference>
<dbReference type="AlphaFoldDB" id="A0AAE9IXR5"/>
<feature type="chain" id="PRO_5041900853" description="Histone acetyltransferase" evidence="11">
    <location>
        <begin position="33"/>
        <end position="1103"/>
    </location>
</feature>
<dbReference type="InterPro" id="IPR001965">
    <property type="entry name" value="Znf_PHD"/>
</dbReference>
<comment type="similarity">
    <text evidence="1 9">Belongs to the MYST (SAS/MOZ) family.</text>
</comment>
<protein>
    <recommendedName>
        <fullName evidence="2 9">Histone acetyltransferase</fullName>
        <ecNumber evidence="2 9">2.3.1.48</ecNumber>
    </recommendedName>
</protein>
<dbReference type="Pfam" id="PF01853">
    <property type="entry name" value="MOZ_SAS"/>
    <property type="match status" value="1"/>
</dbReference>
<comment type="subcellular location">
    <subcellularLocation>
        <location evidence="9">Nucleus</location>
    </subcellularLocation>
</comment>
<dbReference type="Gene3D" id="1.10.10.10">
    <property type="entry name" value="Winged helix-like DNA-binding domain superfamily/Winged helix DNA-binding domain"/>
    <property type="match status" value="1"/>
</dbReference>
<dbReference type="GO" id="GO:0008270">
    <property type="term" value="F:zinc ion binding"/>
    <property type="evidence" value="ECO:0007669"/>
    <property type="project" value="UniProtKB-KW"/>
</dbReference>
<evidence type="ECO:0000256" key="8">
    <source>
        <dbReference type="PIRSR" id="PIRSR602717-51"/>
    </source>
</evidence>
<dbReference type="PANTHER" id="PTHR10615">
    <property type="entry name" value="HISTONE ACETYLTRANSFERASE"/>
    <property type="match status" value="1"/>
</dbReference>
<dbReference type="InterPro" id="IPR002717">
    <property type="entry name" value="HAT_MYST-type"/>
</dbReference>
<keyword evidence="7" id="KW-0007">Acetylation</keyword>
<dbReference type="EMBL" id="CP090891">
    <property type="protein sequence ID" value="ULU10420.1"/>
    <property type="molecule type" value="Genomic_DNA"/>
</dbReference>
<name>A0AAE9IXR5_CAEBR</name>
<dbReference type="InterPro" id="IPR016181">
    <property type="entry name" value="Acyl_CoA_acyltransferase"/>
</dbReference>
<dbReference type="FunFam" id="1.10.10.10:FF:000476">
    <property type="entry name" value="Histone acetyltransferase"/>
    <property type="match status" value="1"/>
</dbReference>
<dbReference type="Gene3D" id="3.40.630.30">
    <property type="match status" value="1"/>
</dbReference>
<dbReference type="Proteomes" id="UP000827892">
    <property type="component" value="Chromosome I"/>
</dbReference>
<evidence type="ECO:0000256" key="7">
    <source>
        <dbReference type="ARBA" id="ARBA00022990"/>
    </source>
</evidence>
<evidence type="ECO:0000256" key="9">
    <source>
        <dbReference type="RuleBase" id="RU361211"/>
    </source>
</evidence>
<dbReference type="InterPro" id="IPR050603">
    <property type="entry name" value="MYST_HAT"/>
</dbReference>
<evidence type="ECO:0000259" key="12">
    <source>
        <dbReference type="PROSITE" id="PS51726"/>
    </source>
</evidence>
<dbReference type="InterPro" id="IPR036388">
    <property type="entry name" value="WH-like_DNA-bd_sf"/>
</dbReference>
<evidence type="ECO:0000256" key="2">
    <source>
        <dbReference type="ARBA" id="ARBA00013184"/>
    </source>
</evidence>
<feature type="domain" description="MYST-type HAT" evidence="12">
    <location>
        <begin position="814"/>
        <end position="1086"/>
    </location>
</feature>
<keyword evidence="4" id="KW-0479">Metal-binding</keyword>